<evidence type="ECO:0000256" key="2">
    <source>
        <dbReference type="SAM" id="Phobius"/>
    </source>
</evidence>
<protein>
    <submittedName>
        <fullName evidence="3">Uncharacterized protein</fullName>
    </submittedName>
</protein>
<evidence type="ECO:0000313" key="4">
    <source>
        <dbReference type="Proteomes" id="UP000007882"/>
    </source>
</evidence>
<accession>I0H351</accession>
<gene>
    <name evidence="3" type="ordered locus">AMIS_22180</name>
</gene>
<evidence type="ECO:0000256" key="1">
    <source>
        <dbReference type="SAM" id="MobiDB-lite"/>
    </source>
</evidence>
<dbReference type="eggNOG" id="ENOG50328AP">
    <property type="taxonomic scope" value="Bacteria"/>
</dbReference>
<keyword evidence="2" id="KW-1133">Transmembrane helix</keyword>
<dbReference type="PATRIC" id="fig|512565.3.peg.2215"/>
<sequence length="387" mass="40619">MDRTDRIPQDVDTLVREAAGAMPGYGGDFADLPRIARRQRRRRTAGTFAAAVAVLAVAGIGVTVDRGPDRTVSPPAATTSPDQPPTVAPGPAGAQRLMLDGANGTYQTFETSNTDTTLTDTTLSGATRVGEMTVDGTWRLITHEVADADGWDRFVGLADGRIVALGPDDTLPGVQREDGPDVEGLKINLVVTGPDGRVLQSRDVRKPGEPVALLSATERYAYLWRPAGLVEHDLATGAEQVRVTPGQLGVTGLFDGRIAAADLVGNRLVIVRQESPCVLFVFDVATGAELTGHDLAGNATCARIVGLRLSPDTSEIAVSYRDGDSLQVTVMNAADGVLSDSTGVDVSPDLKQEPAIAVSWVDERTLRGAAYGTGGGPTVLIPFTLTR</sequence>
<dbReference type="STRING" id="512565.AMIS_22180"/>
<dbReference type="SUPFAM" id="SSF82171">
    <property type="entry name" value="DPP6 N-terminal domain-like"/>
    <property type="match status" value="1"/>
</dbReference>
<name>I0H351_ACTM4</name>
<keyword evidence="4" id="KW-1185">Reference proteome</keyword>
<dbReference type="HOGENOM" id="CLU_712965_0_0_11"/>
<dbReference type="Proteomes" id="UP000007882">
    <property type="component" value="Chromosome"/>
</dbReference>
<keyword evidence="2" id="KW-0812">Transmembrane</keyword>
<keyword evidence="2" id="KW-0472">Membrane</keyword>
<dbReference type="EMBL" id="AP012319">
    <property type="protein sequence ID" value="BAL87438.1"/>
    <property type="molecule type" value="Genomic_DNA"/>
</dbReference>
<feature type="region of interest" description="Disordered" evidence="1">
    <location>
        <begin position="64"/>
        <end position="95"/>
    </location>
</feature>
<dbReference type="KEGG" id="ams:AMIS_22180"/>
<proteinExistence type="predicted"/>
<dbReference type="OrthoDB" id="3405865at2"/>
<dbReference type="AlphaFoldDB" id="I0H351"/>
<organism evidence="3 4">
    <name type="scientific">Actinoplanes missouriensis (strain ATCC 14538 / DSM 43046 / CBS 188.64 / JCM 3121 / NBRC 102363 / NCIMB 12654 / NRRL B-3342 / UNCC 431)</name>
    <dbReference type="NCBI Taxonomy" id="512565"/>
    <lineage>
        <taxon>Bacteria</taxon>
        <taxon>Bacillati</taxon>
        <taxon>Actinomycetota</taxon>
        <taxon>Actinomycetes</taxon>
        <taxon>Micromonosporales</taxon>
        <taxon>Micromonosporaceae</taxon>
        <taxon>Actinoplanes</taxon>
    </lineage>
</organism>
<reference evidence="3 4" key="1">
    <citation type="submission" date="2012-02" db="EMBL/GenBank/DDBJ databases">
        <title>Complete genome sequence of Actinoplanes missouriensis 431 (= NBRC 102363).</title>
        <authorList>
            <person name="Ohnishi Y."/>
            <person name="Ishikawa J."/>
            <person name="Sekine M."/>
            <person name="Hosoyama A."/>
            <person name="Harada T."/>
            <person name="Narita H."/>
            <person name="Hata T."/>
            <person name="Konno Y."/>
            <person name="Tutikane K."/>
            <person name="Fujita N."/>
            <person name="Horinouchi S."/>
            <person name="Hayakawa M."/>
        </authorList>
    </citation>
    <scope>NUCLEOTIDE SEQUENCE [LARGE SCALE GENOMIC DNA]</scope>
    <source>
        <strain evidence="4">ATCC 14538 / DSM 43046 / CBS 188.64 / JCM 3121 / NBRC 102363 / NCIMB 12654 / NRRL B-3342 / UNCC 431</strain>
    </source>
</reference>
<dbReference type="RefSeq" id="WP_014442333.1">
    <property type="nucleotide sequence ID" value="NC_017093.1"/>
</dbReference>
<feature type="transmembrane region" description="Helical" evidence="2">
    <location>
        <begin position="44"/>
        <end position="64"/>
    </location>
</feature>
<evidence type="ECO:0000313" key="3">
    <source>
        <dbReference type="EMBL" id="BAL87438.1"/>
    </source>
</evidence>